<name>A0AAV0W459_9HEMI</name>
<accession>A0AAV0W459</accession>
<evidence type="ECO:0000256" key="1">
    <source>
        <dbReference type="SAM" id="MobiDB-lite"/>
    </source>
</evidence>
<sequence length="176" mass="19507">MELYAYQIAIFVALYLFVSETTSLCCHLPYMQSLPCGIESKSVAEIKLLAPTDEGREVGMPSSVDIITDLVSGLCSYSMCAPGYIIKKGVYCATGSCNVFGCNCDGKCINKDYVDGNLQRLRRESDNINLTYEHLSRARRSTKVDKTRNTINTIYTDGKLESHTPTTHSQASQVHQ</sequence>
<gene>
    <name evidence="2" type="ORF">MEUPH1_LOCUS6975</name>
    <name evidence="3" type="ORF">MEUPH1_LOCUS7074</name>
</gene>
<comment type="caution">
    <text evidence="2">The sequence shown here is derived from an EMBL/GenBank/DDBJ whole genome shotgun (WGS) entry which is preliminary data.</text>
</comment>
<evidence type="ECO:0000313" key="2">
    <source>
        <dbReference type="EMBL" id="CAI6350527.1"/>
    </source>
</evidence>
<dbReference type="InterPro" id="IPR025061">
    <property type="entry name" value="Diedel"/>
</dbReference>
<evidence type="ECO:0000313" key="4">
    <source>
        <dbReference type="Proteomes" id="UP001160148"/>
    </source>
</evidence>
<organism evidence="2 4">
    <name type="scientific">Macrosiphum euphorbiae</name>
    <name type="common">potato aphid</name>
    <dbReference type="NCBI Taxonomy" id="13131"/>
    <lineage>
        <taxon>Eukaryota</taxon>
        <taxon>Metazoa</taxon>
        <taxon>Ecdysozoa</taxon>
        <taxon>Arthropoda</taxon>
        <taxon>Hexapoda</taxon>
        <taxon>Insecta</taxon>
        <taxon>Pterygota</taxon>
        <taxon>Neoptera</taxon>
        <taxon>Paraneoptera</taxon>
        <taxon>Hemiptera</taxon>
        <taxon>Sternorrhyncha</taxon>
        <taxon>Aphidomorpha</taxon>
        <taxon>Aphidoidea</taxon>
        <taxon>Aphididae</taxon>
        <taxon>Macrosiphini</taxon>
        <taxon>Macrosiphum</taxon>
    </lineage>
</organism>
<proteinExistence type="predicted"/>
<dbReference type="Proteomes" id="UP001160148">
    <property type="component" value="Unassembled WGS sequence"/>
</dbReference>
<dbReference type="Pfam" id="PF13164">
    <property type="entry name" value="Diedel"/>
    <property type="match status" value="1"/>
</dbReference>
<feature type="compositionally biased region" description="Polar residues" evidence="1">
    <location>
        <begin position="163"/>
        <end position="176"/>
    </location>
</feature>
<keyword evidence="4" id="KW-1185">Reference proteome</keyword>
<feature type="region of interest" description="Disordered" evidence="1">
    <location>
        <begin position="155"/>
        <end position="176"/>
    </location>
</feature>
<dbReference type="AlphaFoldDB" id="A0AAV0W459"/>
<reference evidence="2 4" key="1">
    <citation type="submission" date="2023-01" db="EMBL/GenBank/DDBJ databases">
        <authorList>
            <person name="Whitehead M."/>
        </authorList>
    </citation>
    <scope>NUCLEOTIDE SEQUENCE [LARGE SCALE GENOMIC DNA]</scope>
</reference>
<dbReference type="Gene3D" id="3.30.70.2800">
    <property type="match status" value="1"/>
</dbReference>
<protein>
    <submittedName>
        <fullName evidence="2">Uncharacterized protein</fullName>
    </submittedName>
</protein>
<evidence type="ECO:0000313" key="3">
    <source>
        <dbReference type="EMBL" id="CAI6350637.1"/>
    </source>
</evidence>
<dbReference type="EMBL" id="CARXXK010000001">
    <property type="protein sequence ID" value="CAI6350637.1"/>
    <property type="molecule type" value="Genomic_DNA"/>
</dbReference>
<dbReference type="EMBL" id="CARXXK010000001">
    <property type="protein sequence ID" value="CAI6350527.1"/>
    <property type="molecule type" value="Genomic_DNA"/>
</dbReference>